<keyword evidence="1" id="KW-0812">Transmembrane</keyword>
<organism evidence="2 3">
    <name type="scientific">Argiope bruennichi</name>
    <name type="common">Wasp spider</name>
    <name type="synonym">Aranea bruennichi</name>
    <dbReference type="NCBI Taxonomy" id="94029"/>
    <lineage>
        <taxon>Eukaryota</taxon>
        <taxon>Metazoa</taxon>
        <taxon>Ecdysozoa</taxon>
        <taxon>Arthropoda</taxon>
        <taxon>Chelicerata</taxon>
        <taxon>Arachnida</taxon>
        <taxon>Araneae</taxon>
        <taxon>Araneomorphae</taxon>
        <taxon>Entelegynae</taxon>
        <taxon>Araneoidea</taxon>
        <taxon>Araneidae</taxon>
        <taxon>Argiope</taxon>
    </lineage>
</organism>
<evidence type="ECO:0000313" key="3">
    <source>
        <dbReference type="Proteomes" id="UP000807504"/>
    </source>
</evidence>
<evidence type="ECO:0000313" key="2">
    <source>
        <dbReference type="EMBL" id="KAF8789137.1"/>
    </source>
</evidence>
<comment type="caution">
    <text evidence="2">The sequence shown here is derived from an EMBL/GenBank/DDBJ whole genome shotgun (WGS) entry which is preliminary data.</text>
</comment>
<keyword evidence="1" id="KW-1133">Transmembrane helix</keyword>
<evidence type="ECO:0000256" key="1">
    <source>
        <dbReference type="SAM" id="Phobius"/>
    </source>
</evidence>
<protein>
    <submittedName>
        <fullName evidence="2">Uncharacterized protein</fullName>
    </submittedName>
</protein>
<dbReference type="AlphaFoldDB" id="A0A8T0FCX9"/>
<dbReference type="EMBL" id="JABXBU010000012">
    <property type="protein sequence ID" value="KAF8789137.1"/>
    <property type="molecule type" value="Genomic_DNA"/>
</dbReference>
<reference evidence="2" key="1">
    <citation type="journal article" date="2020" name="bioRxiv">
        <title>Chromosome-level reference genome of the European wasp spider Argiope bruennichi: a resource for studies on range expansion and evolutionary adaptation.</title>
        <authorList>
            <person name="Sheffer M.M."/>
            <person name="Hoppe A."/>
            <person name="Krehenwinkel H."/>
            <person name="Uhl G."/>
            <person name="Kuss A.W."/>
            <person name="Jensen L."/>
            <person name="Jensen C."/>
            <person name="Gillespie R.G."/>
            <person name="Hoff K.J."/>
            <person name="Prost S."/>
        </authorList>
    </citation>
    <scope>NUCLEOTIDE SEQUENCE</scope>
</reference>
<gene>
    <name evidence="2" type="ORF">HNY73_007105</name>
</gene>
<dbReference type="Proteomes" id="UP000807504">
    <property type="component" value="Unassembled WGS sequence"/>
</dbReference>
<name>A0A8T0FCX9_ARGBR</name>
<sequence length="287" mass="32994">MANFRKASTFSKKDQIMSFIETCELPSFEIKLASGLYPIVKEVTENFWLNFSAGILPDDKITANQILSYKKKINSISELLETYEEFLKNYPSWSKKTEKTIDDLEMVENLFGEIGKEKPFSFSAISKTTTPNIGPKLYYQLMGLLKSFGVLTDEEKKILDDFKSKFEESRREALKMCSVDLILQHELATREFYEGMTDYIDDLFGDHISHQILGDVLKLLKNIPEQIDNIDNIYTQLRICLTSILPKIGKLRSKGFSVSCAILTVFLAVFLNRRQRCAILVLHDFGF</sequence>
<keyword evidence="1" id="KW-0472">Membrane</keyword>
<proteinExistence type="predicted"/>
<reference evidence="2" key="2">
    <citation type="submission" date="2020-06" db="EMBL/GenBank/DDBJ databases">
        <authorList>
            <person name="Sheffer M."/>
        </authorList>
    </citation>
    <scope>NUCLEOTIDE SEQUENCE</scope>
</reference>
<keyword evidence="3" id="KW-1185">Reference proteome</keyword>
<feature type="transmembrane region" description="Helical" evidence="1">
    <location>
        <begin position="255"/>
        <end position="272"/>
    </location>
</feature>
<accession>A0A8T0FCX9</accession>